<accession>K0BGQ9</accession>
<name>K0BGQ9_9ARCH</name>
<gene>
    <name evidence="1" type="ORF">NSED_08095</name>
</gene>
<protein>
    <submittedName>
        <fullName evidence="1">Uncharacterized protein</fullName>
    </submittedName>
</protein>
<dbReference type="EMBL" id="CP003843">
    <property type="protein sequence ID" value="AFS83411.1"/>
    <property type="molecule type" value="Genomic_DNA"/>
</dbReference>
<evidence type="ECO:0000313" key="1">
    <source>
        <dbReference type="EMBL" id="AFS83411.1"/>
    </source>
</evidence>
<dbReference type="PATRIC" id="fig|1229909.8.peg.1780"/>
<evidence type="ECO:0000313" key="2">
    <source>
        <dbReference type="Proteomes" id="UP000006100"/>
    </source>
</evidence>
<dbReference type="Proteomes" id="UP000006100">
    <property type="component" value="Chromosome"/>
</dbReference>
<sequence length="219" mass="25246">MKYGIKSTISEKELDFESDYLDISLLGGKDGIGNVGALKLENSPIDYIQIIKKQEYANCDFAVGSHVGMGIHKHSWWKMNFFLAFADSIHIGPFDIGTISTIKKGLFHSEIEDFMWNGYPKLTTLPPGLVRDNVVEPLDQNKRLRQLMIKCLLGERIITVSRYEPRHESNTIMTNSKIIIQSKWKLQKDLFVDKETMEMYEKMAEIIKKTVNNLKYHLT</sequence>
<proteinExistence type="predicted"/>
<dbReference type="AlphaFoldDB" id="K0BGQ9"/>
<reference evidence="1 2" key="1">
    <citation type="journal article" date="2012" name="J. Bacteriol.">
        <title>Draft Genome Sequence of an Ammonia-Oxidizing Archaeon, "Candidatus Nitrosopumilus sediminis" AR2, from Svalbard in the Arctic Circle.</title>
        <authorList>
            <person name="Park S.J."/>
            <person name="Kim J.G."/>
            <person name="Jung M.Y."/>
            <person name="Kim S.J."/>
            <person name="Cha I.T."/>
            <person name="Ghai R."/>
            <person name="Martin-Cuadrado A.B."/>
            <person name="Rodriguez-Valera F."/>
            <person name="Rhee S.K."/>
        </authorList>
    </citation>
    <scope>NUCLEOTIDE SEQUENCE [LARGE SCALE GENOMIC DNA]</scope>
    <source>
        <strain evidence="1 2">AR2</strain>
    </source>
</reference>
<dbReference type="KEGG" id="nir:NSED_08095"/>
<dbReference type="HOGENOM" id="CLU_1259050_0_0_2"/>
<organism evidence="1 2">
    <name type="scientific">Candidatus Nitrosopumilus sediminis</name>
    <dbReference type="NCBI Taxonomy" id="1229909"/>
    <lineage>
        <taxon>Archaea</taxon>
        <taxon>Nitrososphaerota</taxon>
        <taxon>Nitrososphaeria</taxon>
        <taxon>Nitrosopumilales</taxon>
        <taxon>Nitrosopumilaceae</taxon>
        <taxon>Nitrosopumilus</taxon>
    </lineage>
</organism>
<keyword evidence="2" id="KW-1185">Reference proteome</keyword>